<evidence type="ECO:0000256" key="5">
    <source>
        <dbReference type="ARBA" id="ARBA00023136"/>
    </source>
</evidence>
<protein>
    <submittedName>
        <fullName evidence="8">Permease of the drug/metabolite transporter (DMT) superfamily</fullName>
    </submittedName>
</protein>
<dbReference type="InterPro" id="IPR000620">
    <property type="entry name" value="EamA_dom"/>
</dbReference>
<feature type="transmembrane region" description="Helical" evidence="6">
    <location>
        <begin position="201"/>
        <end position="225"/>
    </location>
</feature>
<feature type="transmembrane region" description="Helical" evidence="6">
    <location>
        <begin position="58"/>
        <end position="76"/>
    </location>
</feature>
<feature type="transmembrane region" description="Helical" evidence="6">
    <location>
        <begin position="167"/>
        <end position="189"/>
    </location>
</feature>
<keyword evidence="3 6" id="KW-0812">Transmembrane</keyword>
<feature type="transmembrane region" description="Helical" evidence="6">
    <location>
        <begin position="140"/>
        <end position="160"/>
    </location>
</feature>
<evidence type="ECO:0000313" key="8">
    <source>
        <dbReference type="EMBL" id="CFQ66969.1"/>
    </source>
</evidence>
<comment type="subcellular location">
    <subcellularLocation>
        <location evidence="1">Cell membrane</location>
        <topology evidence="1">Multi-pass membrane protein</topology>
    </subcellularLocation>
</comment>
<keyword evidence="2" id="KW-1003">Cell membrane</keyword>
<evidence type="ECO:0000256" key="4">
    <source>
        <dbReference type="ARBA" id="ARBA00022989"/>
    </source>
</evidence>
<evidence type="ECO:0000256" key="1">
    <source>
        <dbReference type="ARBA" id="ARBA00004651"/>
    </source>
</evidence>
<evidence type="ECO:0000256" key="2">
    <source>
        <dbReference type="ARBA" id="ARBA00022475"/>
    </source>
</evidence>
<dbReference type="AlphaFoldDB" id="A0A0H5GMY6"/>
<dbReference type="PANTHER" id="PTHR32322:SF9">
    <property type="entry name" value="AMINO-ACID METABOLITE EFFLUX PUMP-RELATED"/>
    <property type="match status" value="1"/>
</dbReference>
<keyword evidence="5 6" id="KW-0472">Membrane</keyword>
<dbReference type="EMBL" id="CGBR01000020">
    <property type="protein sequence ID" value="CFQ66969.1"/>
    <property type="molecule type" value="Genomic_DNA"/>
</dbReference>
<evidence type="ECO:0000259" key="7">
    <source>
        <dbReference type="Pfam" id="PF00892"/>
    </source>
</evidence>
<dbReference type="Proteomes" id="UP000048841">
    <property type="component" value="Unassembled WGS sequence"/>
</dbReference>
<feature type="domain" description="EamA" evidence="7">
    <location>
        <begin position="7"/>
        <end position="131"/>
    </location>
</feature>
<dbReference type="PANTHER" id="PTHR32322">
    <property type="entry name" value="INNER MEMBRANE TRANSPORTER"/>
    <property type="match status" value="1"/>
</dbReference>
<proteinExistence type="predicted"/>
<dbReference type="SUPFAM" id="SSF103481">
    <property type="entry name" value="Multidrug resistance efflux transporter EmrE"/>
    <property type="match status" value="2"/>
</dbReference>
<feature type="transmembrane region" description="Helical" evidence="6">
    <location>
        <begin position="115"/>
        <end position="134"/>
    </location>
</feature>
<reference evidence="8 9" key="1">
    <citation type="submission" date="2015-03" db="EMBL/GenBank/DDBJ databases">
        <authorList>
            <person name="Murphy D."/>
        </authorList>
    </citation>
    <scope>NUCLEOTIDE SEQUENCE [LARGE SCALE GENOMIC DNA]</scope>
    <source>
        <strain evidence="8 9">IP26249</strain>
    </source>
</reference>
<organism evidence="8 9">
    <name type="scientific">Yersinia enterocolitica</name>
    <dbReference type="NCBI Taxonomy" id="630"/>
    <lineage>
        <taxon>Bacteria</taxon>
        <taxon>Pseudomonadati</taxon>
        <taxon>Pseudomonadota</taxon>
        <taxon>Gammaproteobacteria</taxon>
        <taxon>Enterobacterales</taxon>
        <taxon>Yersiniaceae</taxon>
        <taxon>Yersinia</taxon>
    </lineage>
</organism>
<gene>
    <name evidence="8" type="primary">eamA</name>
    <name evidence="8" type="ORF">ERS137941_02783</name>
</gene>
<dbReference type="GO" id="GO:0016020">
    <property type="term" value="C:membrane"/>
    <property type="evidence" value="ECO:0007669"/>
    <property type="project" value="UniProtKB-SubCell"/>
</dbReference>
<feature type="transmembrane region" description="Helical" evidence="6">
    <location>
        <begin position="88"/>
        <end position="108"/>
    </location>
</feature>
<dbReference type="InterPro" id="IPR050638">
    <property type="entry name" value="AA-Vitamin_Transporters"/>
</dbReference>
<feature type="transmembrane region" description="Helical" evidence="6">
    <location>
        <begin position="263"/>
        <end position="281"/>
    </location>
</feature>
<evidence type="ECO:0000313" key="9">
    <source>
        <dbReference type="Proteomes" id="UP000048841"/>
    </source>
</evidence>
<dbReference type="Pfam" id="PF00892">
    <property type="entry name" value="EamA"/>
    <property type="match status" value="2"/>
</dbReference>
<feature type="domain" description="EamA" evidence="7">
    <location>
        <begin position="141"/>
        <end position="278"/>
    </location>
</feature>
<name>A0A0H5GMY6_YEREN</name>
<accession>A0A0H5GMY6</accession>
<feature type="transmembrane region" description="Helical" evidence="6">
    <location>
        <begin position="33"/>
        <end position="51"/>
    </location>
</feature>
<evidence type="ECO:0000256" key="6">
    <source>
        <dbReference type="SAM" id="Phobius"/>
    </source>
</evidence>
<dbReference type="InterPro" id="IPR037185">
    <property type="entry name" value="EmrE-like"/>
</dbReference>
<sequence length="299" mass="32620">MKLTDFLIALLITAIWGVNFSIIKLGLITADPLILAGIRFTLCALPAVFFIKKPDTSWRYIVGYGLLFGIGLWGSVNLGIKAGVSAGIASLVLQFGAFFTMVLGAFLFHENLSKYQYIGIIVALLGLTSIIFISDGSVTFIGLALVLCGAIVWGLVSIIIKKSDTKLVFSFLVWSSLFSPIPLFILSYLFNGPSGFTELAIHFNTTTLFSILFQVYPNTLFAYWVWNSLLTKYPVSVVAPLSLLVPIFGMLGSVMIFNESIPSGKVIAMIFIISGLIIGLYDKQLMSVLKRKSSVALVE</sequence>
<dbReference type="RefSeq" id="WP_023160349.1">
    <property type="nucleotide sequence ID" value="NZ_CGBR01000020.1"/>
</dbReference>
<keyword evidence="4 6" id="KW-1133">Transmembrane helix</keyword>
<evidence type="ECO:0000256" key="3">
    <source>
        <dbReference type="ARBA" id="ARBA00022692"/>
    </source>
</evidence>
<feature type="transmembrane region" description="Helical" evidence="6">
    <location>
        <begin position="7"/>
        <end position="27"/>
    </location>
</feature>
<feature type="transmembrane region" description="Helical" evidence="6">
    <location>
        <begin position="237"/>
        <end position="257"/>
    </location>
</feature>